<keyword evidence="3" id="KW-1185">Reference proteome</keyword>
<dbReference type="GO" id="GO:0015074">
    <property type="term" value="P:DNA integration"/>
    <property type="evidence" value="ECO:0007669"/>
    <property type="project" value="InterPro"/>
</dbReference>
<organism evidence="2 3">
    <name type="scientific">Planotetraspora phitsanulokensis</name>
    <dbReference type="NCBI Taxonomy" id="575192"/>
    <lineage>
        <taxon>Bacteria</taxon>
        <taxon>Bacillati</taxon>
        <taxon>Actinomycetota</taxon>
        <taxon>Actinomycetes</taxon>
        <taxon>Streptosporangiales</taxon>
        <taxon>Streptosporangiaceae</taxon>
        <taxon>Planotetraspora</taxon>
    </lineage>
</organism>
<dbReference type="InterPro" id="IPR013762">
    <property type="entry name" value="Integrase-like_cat_sf"/>
</dbReference>
<accession>A0A8J3U3S9</accession>
<dbReference type="Proteomes" id="UP000622547">
    <property type="component" value="Unassembled WGS sequence"/>
</dbReference>
<dbReference type="EMBL" id="BOOP01000011">
    <property type="protein sequence ID" value="GII38078.1"/>
    <property type="molecule type" value="Genomic_DNA"/>
</dbReference>
<dbReference type="GO" id="GO:0006310">
    <property type="term" value="P:DNA recombination"/>
    <property type="evidence" value="ECO:0007669"/>
    <property type="project" value="UniProtKB-KW"/>
</dbReference>
<dbReference type="InterPro" id="IPR011010">
    <property type="entry name" value="DNA_brk_join_enz"/>
</dbReference>
<sequence>MIMRDWRNRKPPTSCPYCHSWGPSPQTLCGGCHNWRSNHEMGQCTGCGRTVPIFKGDRYRGYCRLCRHQARLEAGDYHTPLMPYLQALSGHHQLFLANMDRALSVMRPHGNRRGQPRSKPAAVRLTLPEDEQLELFEPPARDFTRFRTKEHAEYTAPWVLYTTQIAARLSEARGWSAEVTQRTRRGLVILMSSYPGFGRLRRSEVMPLHARQLPVERVCDVLEEIGLLIDDRAAALDLWLDRALSGLASGIRSDVLIWINELRHGTPRRRPRQERTIHAAVPYVRPLLEHWSQSYDHLREVTKDDLHESIKPLTGTPRRHTILALRSLFGCLKRRKVIFRNPAARLRPGGTLDRARVPLDQAELDLAIKRAGTPTHRIILVLAAIHALRRKAICLLTLEDVDLANRRMTVNDHTRPLDHVTARAIQEYLDYRRQRWPNTANPHLLITQQTAHETQPVSLFWVGKHFRGLPATLERLRVDRHLDEALANGADPLHLAIVFGMSDTTAVRYATAARRIMEESASRLGGELEA</sequence>
<keyword evidence="1" id="KW-0233">DNA recombination</keyword>
<proteinExistence type="predicted"/>
<name>A0A8J3U3S9_9ACTN</name>
<dbReference type="Gene3D" id="1.10.443.10">
    <property type="entry name" value="Intergrase catalytic core"/>
    <property type="match status" value="1"/>
</dbReference>
<evidence type="ECO:0000313" key="2">
    <source>
        <dbReference type="EMBL" id="GII38078.1"/>
    </source>
</evidence>
<evidence type="ECO:0000256" key="1">
    <source>
        <dbReference type="ARBA" id="ARBA00023172"/>
    </source>
</evidence>
<dbReference type="GO" id="GO:0003677">
    <property type="term" value="F:DNA binding"/>
    <property type="evidence" value="ECO:0007669"/>
    <property type="project" value="InterPro"/>
</dbReference>
<evidence type="ECO:0008006" key="4">
    <source>
        <dbReference type="Google" id="ProtNLM"/>
    </source>
</evidence>
<evidence type="ECO:0000313" key="3">
    <source>
        <dbReference type="Proteomes" id="UP000622547"/>
    </source>
</evidence>
<protein>
    <recommendedName>
        <fullName evidence="4">Integrase</fullName>
    </recommendedName>
</protein>
<gene>
    <name evidence="2" type="ORF">Pph01_30810</name>
</gene>
<dbReference type="SUPFAM" id="SSF56349">
    <property type="entry name" value="DNA breaking-rejoining enzymes"/>
    <property type="match status" value="1"/>
</dbReference>
<reference evidence="2 3" key="1">
    <citation type="submission" date="2021-01" db="EMBL/GenBank/DDBJ databases">
        <title>Whole genome shotgun sequence of Planotetraspora phitsanulokensis NBRC 104273.</title>
        <authorList>
            <person name="Komaki H."/>
            <person name="Tamura T."/>
        </authorList>
    </citation>
    <scope>NUCLEOTIDE SEQUENCE [LARGE SCALE GENOMIC DNA]</scope>
    <source>
        <strain evidence="2 3">NBRC 104273</strain>
    </source>
</reference>
<dbReference type="AlphaFoldDB" id="A0A8J3U3S9"/>
<comment type="caution">
    <text evidence="2">The sequence shown here is derived from an EMBL/GenBank/DDBJ whole genome shotgun (WGS) entry which is preliminary data.</text>
</comment>